<gene>
    <name evidence="2" type="ORF">JEQ17_36890</name>
</gene>
<dbReference type="Proteomes" id="UP000595636">
    <property type="component" value="Chromosome"/>
</dbReference>
<dbReference type="EMBL" id="CP066831">
    <property type="protein sequence ID" value="QQM44438.1"/>
    <property type="molecule type" value="Genomic_DNA"/>
</dbReference>
<feature type="compositionally biased region" description="Basic and acidic residues" evidence="1">
    <location>
        <begin position="25"/>
        <end position="44"/>
    </location>
</feature>
<proteinExistence type="predicted"/>
<feature type="compositionally biased region" description="Polar residues" evidence="1">
    <location>
        <begin position="76"/>
        <end position="85"/>
    </location>
</feature>
<feature type="region of interest" description="Disordered" evidence="1">
    <location>
        <begin position="1"/>
        <end position="94"/>
    </location>
</feature>
<accession>A0A7T7L0Z7</accession>
<evidence type="ECO:0000313" key="3">
    <source>
        <dbReference type="Proteomes" id="UP000595636"/>
    </source>
</evidence>
<sequence>MADIEPYENALDAIPGAHPYPRTSRYHDAEIGIHRQPDGTEVRYTKRRLLPPLPESGTGSGTGSGMANGSGIGSGDETQSHTVSSGERPDLLGQRYFGDPAQWWQIADANPVLDPRELTDEAGNVIEIPLAGGFPRADRGDRRV</sequence>
<feature type="compositionally biased region" description="Gly residues" evidence="1">
    <location>
        <begin position="58"/>
        <end position="74"/>
    </location>
</feature>
<dbReference type="AlphaFoldDB" id="A0A7T7L0Z7"/>
<protein>
    <recommendedName>
        <fullName evidence="4">LysM domain-containing protein</fullName>
    </recommendedName>
</protein>
<reference evidence="2 3" key="1">
    <citation type="submission" date="2020-12" db="EMBL/GenBank/DDBJ databases">
        <title>A novel species.</title>
        <authorList>
            <person name="Li K."/>
        </authorList>
    </citation>
    <scope>NUCLEOTIDE SEQUENCE [LARGE SCALE GENOMIC DNA]</scope>
    <source>
        <strain evidence="2 3">ZYC-3</strain>
    </source>
</reference>
<keyword evidence="3" id="KW-1185">Reference proteome</keyword>
<name>A0A7T7L0Z7_9ACTN</name>
<organism evidence="2 3">
    <name type="scientific">Streptomyces liliifuscus</name>
    <dbReference type="NCBI Taxonomy" id="2797636"/>
    <lineage>
        <taxon>Bacteria</taxon>
        <taxon>Bacillati</taxon>
        <taxon>Actinomycetota</taxon>
        <taxon>Actinomycetes</taxon>
        <taxon>Kitasatosporales</taxon>
        <taxon>Streptomycetaceae</taxon>
        <taxon>Streptomyces</taxon>
    </lineage>
</organism>
<dbReference type="KEGG" id="slf:JEQ17_36890"/>
<dbReference type="RefSeq" id="WP_200399302.1">
    <property type="nucleotide sequence ID" value="NZ_CP066831.1"/>
</dbReference>
<evidence type="ECO:0000256" key="1">
    <source>
        <dbReference type="SAM" id="MobiDB-lite"/>
    </source>
</evidence>
<evidence type="ECO:0000313" key="2">
    <source>
        <dbReference type="EMBL" id="QQM44438.1"/>
    </source>
</evidence>
<evidence type="ECO:0008006" key="4">
    <source>
        <dbReference type="Google" id="ProtNLM"/>
    </source>
</evidence>